<gene>
    <name evidence="1" type="ORF">COY66_00890</name>
</gene>
<evidence type="ECO:0000313" key="1">
    <source>
        <dbReference type="EMBL" id="PIY97192.1"/>
    </source>
</evidence>
<protein>
    <submittedName>
        <fullName evidence="1">DUF4256 domain-containing protein</fullName>
    </submittedName>
</protein>
<dbReference type="AlphaFoldDB" id="A0A2M7RKT0"/>
<sequence>MTKRNNKKELSPKQLEKLFGILKARFEKNMNRHKRLEWAKVQARLDPAKAGEKLWSLNEMERTGGEPDVVWSNKKAAATGQAGAYIFYDCSEESPKGRRNVCYDREAQKSRKEHKPKNNATDMAAAIGIELLTEEQYRELQKFGNFDTKTSSWLKTPTDIRKLSGALFADFRYGHVFVYHNGAESYYGARAFRGSLKV</sequence>
<comment type="caution">
    <text evidence="1">The sequence shown here is derived from an EMBL/GenBank/DDBJ whole genome shotgun (WGS) entry which is preliminary data.</text>
</comment>
<accession>A0A2M7RKT0</accession>
<reference evidence="1 2" key="1">
    <citation type="submission" date="2017-09" db="EMBL/GenBank/DDBJ databases">
        <title>Depth-based differentiation of microbial function through sediment-hosted aquifers and enrichment of novel symbionts in the deep terrestrial subsurface.</title>
        <authorList>
            <person name="Probst A.J."/>
            <person name="Ladd B."/>
            <person name="Jarett J.K."/>
            <person name="Geller-Mcgrath D.E."/>
            <person name="Sieber C.M."/>
            <person name="Emerson J.B."/>
            <person name="Anantharaman K."/>
            <person name="Thomas B.C."/>
            <person name="Malmstrom R."/>
            <person name="Stieglmeier M."/>
            <person name="Klingl A."/>
            <person name="Woyke T."/>
            <person name="Ryan C.M."/>
            <person name="Banfield J.F."/>
        </authorList>
    </citation>
    <scope>NUCLEOTIDE SEQUENCE [LARGE SCALE GENOMIC DNA]</scope>
    <source>
        <strain evidence="1">CG_4_10_14_0_8_um_filter_42_10</strain>
    </source>
</reference>
<dbReference type="EMBL" id="PFMD01000009">
    <property type="protein sequence ID" value="PIY97192.1"/>
    <property type="molecule type" value="Genomic_DNA"/>
</dbReference>
<proteinExistence type="predicted"/>
<dbReference type="Proteomes" id="UP000230779">
    <property type="component" value="Unassembled WGS sequence"/>
</dbReference>
<evidence type="ECO:0000313" key="2">
    <source>
        <dbReference type="Proteomes" id="UP000230779"/>
    </source>
</evidence>
<organism evidence="1 2">
    <name type="scientific">Candidatus Kerfeldbacteria bacterium CG_4_10_14_0_8_um_filter_42_10</name>
    <dbReference type="NCBI Taxonomy" id="2014248"/>
    <lineage>
        <taxon>Bacteria</taxon>
        <taxon>Candidatus Kerfeldiibacteriota</taxon>
    </lineage>
</organism>
<name>A0A2M7RKT0_9BACT</name>
<dbReference type="InterPro" id="IPR025352">
    <property type="entry name" value="DUF4256"/>
</dbReference>
<dbReference type="Pfam" id="PF14066">
    <property type="entry name" value="DUF4256"/>
    <property type="match status" value="1"/>
</dbReference>